<dbReference type="Proteomes" id="UP001217089">
    <property type="component" value="Unassembled WGS sequence"/>
</dbReference>
<name>A0ABQ9FY04_TEGGR</name>
<reference evidence="2 3" key="1">
    <citation type="submission" date="2022-12" db="EMBL/GenBank/DDBJ databases">
        <title>Chromosome-level genome of Tegillarca granosa.</title>
        <authorList>
            <person name="Kim J."/>
        </authorList>
    </citation>
    <scope>NUCLEOTIDE SEQUENCE [LARGE SCALE GENOMIC DNA]</scope>
    <source>
        <strain evidence="2">Teg-2019</strain>
        <tissue evidence="2">Adductor muscle</tissue>
    </source>
</reference>
<comment type="caution">
    <text evidence="2">The sequence shown here is derived from an EMBL/GenBank/DDBJ whole genome shotgun (WGS) entry which is preliminary data.</text>
</comment>
<evidence type="ECO:0000256" key="1">
    <source>
        <dbReference type="SAM" id="MobiDB-lite"/>
    </source>
</evidence>
<feature type="region of interest" description="Disordered" evidence="1">
    <location>
        <begin position="399"/>
        <end position="433"/>
    </location>
</feature>
<keyword evidence="3" id="KW-1185">Reference proteome</keyword>
<feature type="compositionally biased region" description="Basic and acidic residues" evidence="1">
    <location>
        <begin position="414"/>
        <end position="433"/>
    </location>
</feature>
<evidence type="ECO:0000313" key="3">
    <source>
        <dbReference type="Proteomes" id="UP001217089"/>
    </source>
</evidence>
<organism evidence="2 3">
    <name type="scientific">Tegillarca granosa</name>
    <name type="common">Malaysian cockle</name>
    <name type="synonym">Anadara granosa</name>
    <dbReference type="NCBI Taxonomy" id="220873"/>
    <lineage>
        <taxon>Eukaryota</taxon>
        <taxon>Metazoa</taxon>
        <taxon>Spiralia</taxon>
        <taxon>Lophotrochozoa</taxon>
        <taxon>Mollusca</taxon>
        <taxon>Bivalvia</taxon>
        <taxon>Autobranchia</taxon>
        <taxon>Pteriomorphia</taxon>
        <taxon>Arcoida</taxon>
        <taxon>Arcoidea</taxon>
        <taxon>Arcidae</taxon>
        <taxon>Tegillarca</taxon>
    </lineage>
</organism>
<dbReference type="EMBL" id="JARBDR010000018">
    <property type="protein sequence ID" value="KAJ8322128.1"/>
    <property type="molecule type" value="Genomic_DNA"/>
</dbReference>
<gene>
    <name evidence="2" type="ORF">KUTeg_000599</name>
</gene>
<evidence type="ECO:0000313" key="2">
    <source>
        <dbReference type="EMBL" id="KAJ8322128.1"/>
    </source>
</evidence>
<accession>A0ABQ9FY04</accession>
<proteinExistence type="predicted"/>
<protein>
    <submittedName>
        <fullName evidence="2">Uncharacterized protein</fullName>
    </submittedName>
</protein>
<sequence length="459" mass="51783">MKYNRKNCFCTPCLKNIEEQQNYKDEILDQNSNKCDVVHFNNIGNFANVKYHPGTCDIDLAWDDEPEVQEYKPINVNVDQHYLLNYYPYLGVIDSVNFNGVPEQVKCSCKLLTDYCDSPSIYDKHNNLFDPSELSNVGVKKNNLRTARSRIKTNPWLPTPRPIFDISPGNSVSSGSDSTRCLLTDSQEVTTELVNSVSLNVCFAEKDNKHSTPDYKTYLRDSDRKTPRQQLSLNNLNCRWSIISDGDISIDLNASPILEDIENDFFNLEHNISFEYEDNVDLVLDDELGKRGIKTSVSINDLLEDSAISQSEIPSTNSATEYSSDDNCTCSEKMDDSFSDNMFPYEDSSDNEADVSSAECSFSEEFCSSNLLNVNDLILKQCNNLDDSIDAGYSSLKRDGRDGRFVSESESDVSQEKGKSDCEVTVSENEKENKPVEIVNDATAARTLPEIRSSLEEKK</sequence>